<keyword evidence="1" id="KW-0812">Transmembrane</keyword>
<keyword evidence="1" id="KW-1133">Transmembrane helix</keyword>
<dbReference type="EMBL" id="ML991783">
    <property type="protein sequence ID" value="KAF2236793.1"/>
    <property type="molecule type" value="Genomic_DNA"/>
</dbReference>
<evidence type="ECO:0000256" key="1">
    <source>
        <dbReference type="SAM" id="Phobius"/>
    </source>
</evidence>
<gene>
    <name evidence="2" type="ORF">EV356DRAFT_52002</name>
</gene>
<evidence type="ECO:0000313" key="2">
    <source>
        <dbReference type="EMBL" id="KAF2236793.1"/>
    </source>
</evidence>
<keyword evidence="3" id="KW-1185">Reference proteome</keyword>
<reference evidence="2" key="1">
    <citation type="journal article" date="2020" name="Stud. Mycol.">
        <title>101 Dothideomycetes genomes: a test case for predicting lifestyles and emergence of pathogens.</title>
        <authorList>
            <person name="Haridas S."/>
            <person name="Albert R."/>
            <person name="Binder M."/>
            <person name="Bloem J."/>
            <person name="Labutti K."/>
            <person name="Salamov A."/>
            <person name="Andreopoulos B."/>
            <person name="Baker S."/>
            <person name="Barry K."/>
            <person name="Bills G."/>
            <person name="Bluhm B."/>
            <person name="Cannon C."/>
            <person name="Castanera R."/>
            <person name="Culley D."/>
            <person name="Daum C."/>
            <person name="Ezra D."/>
            <person name="Gonzalez J."/>
            <person name="Henrissat B."/>
            <person name="Kuo A."/>
            <person name="Liang C."/>
            <person name="Lipzen A."/>
            <person name="Lutzoni F."/>
            <person name="Magnuson J."/>
            <person name="Mondo S."/>
            <person name="Nolan M."/>
            <person name="Ohm R."/>
            <person name="Pangilinan J."/>
            <person name="Park H.-J."/>
            <person name="Ramirez L."/>
            <person name="Alfaro M."/>
            <person name="Sun H."/>
            <person name="Tritt A."/>
            <person name="Yoshinaga Y."/>
            <person name="Zwiers L.-H."/>
            <person name="Turgeon B."/>
            <person name="Goodwin S."/>
            <person name="Spatafora J."/>
            <person name="Crous P."/>
            <person name="Grigoriev I."/>
        </authorList>
    </citation>
    <scope>NUCLEOTIDE SEQUENCE</scope>
    <source>
        <strain evidence="2">Tuck. ex Michener</strain>
    </source>
</reference>
<dbReference type="Proteomes" id="UP000800092">
    <property type="component" value="Unassembled WGS sequence"/>
</dbReference>
<evidence type="ECO:0000313" key="3">
    <source>
        <dbReference type="Proteomes" id="UP000800092"/>
    </source>
</evidence>
<dbReference type="AlphaFoldDB" id="A0A6A6HGX2"/>
<dbReference type="OrthoDB" id="5322539at2759"/>
<keyword evidence="1" id="KW-0472">Membrane</keyword>
<accession>A0A6A6HGX2</accession>
<organism evidence="2 3">
    <name type="scientific">Viridothelium virens</name>
    <name type="common">Speckled blister lichen</name>
    <name type="synonym">Trypethelium virens</name>
    <dbReference type="NCBI Taxonomy" id="1048519"/>
    <lineage>
        <taxon>Eukaryota</taxon>
        <taxon>Fungi</taxon>
        <taxon>Dikarya</taxon>
        <taxon>Ascomycota</taxon>
        <taxon>Pezizomycotina</taxon>
        <taxon>Dothideomycetes</taxon>
        <taxon>Dothideomycetes incertae sedis</taxon>
        <taxon>Trypetheliales</taxon>
        <taxon>Trypetheliaceae</taxon>
        <taxon>Viridothelium</taxon>
    </lineage>
</organism>
<feature type="transmembrane region" description="Helical" evidence="1">
    <location>
        <begin position="131"/>
        <end position="152"/>
    </location>
</feature>
<protein>
    <submittedName>
        <fullName evidence="2">Uncharacterized protein</fullName>
    </submittedName>
</protein>
<sequence>MGLALAGEYQAGLNSAKNPLPYELNGESVTDAVWLTDVSGTVNGIQNGPLDGTMVQNTPLYTLSAFSTVIDPNQGRSSKDPFIVTQDLLNAMLGNIALSTVPAFHFSTGSTDDLTQTPVYNVYAVSFPRLLIPYFLVLALCLPLMGLGLSALPRNGVTASDGGFFRILCTTRGSRMLDGEAEKGCRGGAENVPDSLKRLELKFGHFGAEEDAEYSARNAGNDLMGFGTKEELR</sequence>
<name>A0A6A6HGX2_VIRVR</name>
<proteinExistence type="predicted"/>